<dbReference type="EMBL" id="GBXM01086813">
    <property type="protein sequence ID" value="JAH21764.1"/>
    <property type="molecule type" value="Transcribed_RNA"/>
</dbReference>
<protein>
    <submittedName>
        <fullName evidence="1">Uncharacterized protein</fullName>
    </submittedName>
</protein>
<reference evidence="1" key="2">
    <citation type="journal article" date="2015" name="Fish Shellfish Immunol.">
        <title>Early steps in the European eel (Anguilla anguilla)-Vibrio vulnificus interaction in the gills: Role of the RtxA13 toxin.</title>
        <authorList>
            <person name="Callol A."/>
            <person name="Pajuelo D."/>
            <person name="Ebbesson L."/>
            <person name="Teles M."/>
            <person name="MacKenzie S."/>
            <person name="Amaro C."/>
        </authorList>
    </citation>
    <scope>NUCLEOTIDE SEQUENCE</scope>
</reference>
<accession>A0A0E9QY48</accession>
<proteinExistence type="predicted"/>
<evidence type="ECO:0000313" key="1">
    <source>
        <dbReference type="EMBL" id="JAH21764.1"/>
    </source>
</evidence>
<reference evidence="1" key="1">
    <citation type="submission" date="2014-11" db="EMBL/GenBank/DDBJ databases">
        <authorList>
            <person name="Amaro Gonzalez C."/>
        </authorList>
    </citation>
    <scope>NUCLEOTIDE SEQUENCE</scope>
</reference>
<name>A0A0E9QY48_ANGAN</name>
<organism evidence="1">
    <name type="scientific">Anguilla anguilla</name>
    <name type="common">European freshwater eel</name>
    <name type="synonym">Muraena anguilla</name>
    <dbReference type="NCBI Taxonomy" id="7936"/>
    <lineage>
        <taxon>Eukaryota</taxon>
        <taxon>Metazoa</taxon>
        <taxon>Chordata</taxon>
        <taxon>Craniata</taxon>
        <taxon>Vertebrata</taxon>
        <taxon>Euteleostomi</taxon>
        <taxon>Actinopterygii</taxon>
        <taxon>Neopterygii</taxon>
        <taxon>Teleostei</taxon>
        <taxon>Anguilliformes</taxon>
        <taxon>Anguillidae</taxon>
        <taxon>Anguilla</taxon>
    </lineage>
</organism>
<dbReference type="AlphaFoldDB" id="A0A0E9QY48"/>
<sequence>MQILTGKLKRYFTQCCIMSLSSLPTLLPEVITAKENSFWGLPTWLNRGKIK</sequence>